<dbReference type="HOGENOM" id="CLU_2647850_0_0_6"/>
<dbReference type="AlphaFoldDB" id="G9ZE57"/>
<evidence type="ECO:0000313" key="2">
    <source>
        <dbReference type="Proteomes" id="UP000004750"/>
    </source>
</evidence>
<gene>
    <name evidence="1" type="ORF">HMPREF9080_01041</name>
</gene>
<organism evidence="1 2">
    <name type="scientific">Cardiobacterium valvarum F0432</name>
    <dbReference type="NCBI Taxonomy" id="797473"/>
    <lineage>
        <taxon>Bacteria</taxon>
        <taxon>Pseudomonadati</taxon>
        <taxon>Pseudomonadota</taxon>
        <taxon>Gammaproteobacteria</taxon>
        <taxon>Cardiobacteriales</taxon>
        <taxon>Cardiobacteriaceae</taxon>
        <taxon>Cardiobacterium</taxon>
    </lineage>
</organism>
<reference evidence="1 2" key="1">
    <citation type="submission" date="2011-08" db="EMBL/GenBank/DDBJ databases">
        <authorList>
            <person name="Weinstock G."/>
            <person name="Sodergren E."/>
            <person name="Clifton S."/>
            <person name="Fulton L."/>
            <person name="Fulton B."/>
            <person name="Courtney L."/>
            <person name="Fronick C."/>
            <person name="Harrison M."/>
            <person name="Strong C."/>
            <person name="Farmer C."/>
            <person name="Delahaunty K."/>
            <person name="Markovic C."/>
            <person name="Hall O."/>
            <person name="Minx P."/>
            <person name="Tomlinson C."/>
            <person name="Mitreva M."/>
            <person name="Hou S."/>
            <person name="Chen J."/>
            <person name="Wollam A."/>
            <person name="Pepin K.H."/>
            <person name="Johnson M."/>
            <person name="Bhonagiri V."/>
            <person name="Zhang X."/>
            <person name="Suruliraj S."/>
            <person name="Warren W."/>
            <person name="Chinwalla A."/>
            <person name="Mardis E.R."/>
            <person name="Wilson R.K."/>
        </authorList>
    </citation>
    <scope>NUCLEOTIDE SEQUENCE [LARGE SCALE GENOMIC DNA]</scope>
    <source>
        <strain evidence="1 2">F0432</strain>
    </source>
</reference>
<dbReference type="EMBL" id="AGCM01000054">
    <property type="protein sequence ID" value="EHM54930.1"/>
    <property type="molecule type" value="Genomic_DNA"/>
</dbReference>
<name>G9ZE57_9GAMM</name>
<comment type="caution">
    <text evidence="1">The sequence shown here is derived from an EMBL/GenBank/DDBJ whole genome shotgun (WGS) entry which is preliminary data.</text>
</comment>
<dbReference type="STRING" id="797473.HMPREF9080_01041"/>
<sequence>MPPYGAVFYSIKRAMQPYLKARHNILRSSDKELWRCSTGIQIATSFNDCHLQPTTPLTSVTARSHYCQTQKMGTLF</sequence>
<proteinExistence type="predicted"/>
<accession>G9ZE57</accession>
<dbReference type="Proteomes" id="UP000004750">
    <property type="component" value="Unassembled WGS sequence"/>
</dbReference>
<evidence type="ECO:0000313" key="1">
    <source>
        <dbReference type="EMBL" id="EHM54930.1"/>
    </source>
</evidence>
<protein>
    <submittedName>
        <fullName evidence="1">Uncharacterized protein</fullName>
    </submittedName>
</protein>